<name>A0AAQ3M8N2_9PEZI</name>
<feature type="compositionally biased region" description="Low complexity" evidence="1">
    <location>
        <begin position="228"/>
        <end position="239"/>
    </location>
</feature>
<feature type="compositionally biased region" description="Low complexity" evidence="1">
    <location>
        <begin position="534"/>
        <end position="546"/>
    </location>
</feature>
<reference evidence="2 3" key="1">
    <citation type="submission" date="2023-11" db="EMBL/GenBank/DDBJ databases">
        <title>An acidophilic fungus is an integral part of prey digestion in a carnivorous sundew plant.</title>
        <authorList>
            <person name="Tsai I.J."/>
        </authorList>
    </citation>
    <scope>NUCLEOTIDE SEQUENCE [LARGE SCALE GENOMIC DNA]</scope>
    <source>
        <strain evidence="2">169a</strain>
    </source>
</reference>
<feature type="region of interest" description="Disordered" evidence="1">
    <location>
        <begin position="1006"/>
        <end position="1060"/>
    </location>
</feature>
<feature type="region of interest" description="Disordered" evidence="1">
    <location>
        <begin position="391"/>
        <end position="576"/>
    </location>
</feature>
<feature type="compositionally biased region" description="Polar residues" evidence="1">
    <location>
        <begin position="151"/>
        <end position="166"/>
    </location>
</feature>
<dbReference type="Proteomes" id="UP001303373">
    <property type="component" value="Chromosome 7"/>
</dbReference>
<feature type="region of interest" description="Disordered" evidence="1">
    <location>
        <begin position="123"/>
        <end position="251"/>
    </location>
</feature>
<evidence type="ECO:0000256" key="1">
    <source>
        <dbReference type="SAM" id="MobiDB-lite"/>
    </source>
</evidence>
<feature type="compositionally biased region" description="Low complexity" evidence="1">
    <location>
        <begin position="839"/>
        <end position="856"/>
    </location>
</feature>
<keyword evidence="3" id="KW-1185">Reference proteome</keyword>
<dbReference type="Pfam" id="PF11489">
    <property type="entry name" value="Aim21"/>
    <property type="match status" value="1"/>
</dbReference>
<evidence type="ECO:0000313" key="3">
    <source>
        <dbReference type="Proteomes" id="UP001303373"/>
    </source>
</evidence>
<feature type="compositionally biased region" description="Pro residues" evidence="1">
    <location>
        <begin position="1"/>
        <end position="10"/>
    </location>
</feature>
<feature type="compositionally biased region" description="Basic residues" evidence="1">
    <location>
        <begin position="905"/>
        <end position="915"/>
    </location>
</feature>
<protein>
    <submittedName>
        <fullName evidence="2">Uncharacterized protein</fullName>
    </submittedName>
</protein>
<feature type="region of interest" description="Disordered" evidence="1">
    <location>
        <begin position="628"/>
        <end position="918"/>
    </location>
</feature>
<proteinExistence type="predicted"/>
<sequence length="1060" mass="113673">MSAAAPPIPARPQRAQPQAAPAATVATTAAAAAVHSIPQIPPRPARKMDPSPEREAFTRSPLNALPGTQAYTRPPPQSTHLDVKNDGELMRRPSIDLPKEVGQEGFEYTSYDQLPAEAHGVTDASNHAQVVDPPQTRNVSADIPLHAPTASFPQSTATSRIASVTRTDSRQAAAAGLGKARLDDEVNPSSAHPSPLSRAVTHPDEPLKRAPSNEPHHPLRVRSSFNASTPSLHSSSKPSSIHDPHEGIPEIGMQIPLYRNAGDVQAPSRGSHHPQHAPGIGFFNDGSARAHTRKRSSRQDFTSADIYGLHGHGREPQDQFEREWVAKHPKEAAAEGYNVYLPRPETALSTEQLNKLVQSSEDLPMGANRAMIGTPTQEIAFEATDLYAQRMCSPKPSPLPLGEKKRPGSSDAQPAVESPLRRTSFPINDRRGSSALDSEDDNVYHIDPQHTKRGNKITGGGEADAKMDLGRTGGSIAEEDGHIDGRDEGAPILASDEIVKRPGSAFQQPAVTPEMHHDEFYDSDHYNESRRSSLKPPSRPSSRPGSNQSGGYHGGPLHRYISHEEQHGSGMGTPLEEIEEYEPLFPEDEGVAKPKTASAIRPRLEEHHFPSQDVWEDTPSSLQYLATVETPEPPHEEKALQSSGEKASSAFETPEQEQRRRAGNPTDMNSDSKTFIKPLFKSGIQTEMHDRPGIQRFPSRDIWEDTPSSALFETTVSGPQMDEVLSPPEERPTTTAIPDSQDDGSARSTTAGGFSPMLPRKPSIPARPERRSKLAQEILPDGDDAPSQARGASDEASSSPTKTQAPSIPDRPKPQVPARPAKISQDQGGEAVGSHLSKELSSSPPKSKPAVPARPAGNKFASLKAGFMNDLNSRLQLGPQGPPPKAKEAEPEPVDDTPLVDARKGRAKGPPKRVKASVPEAGGLGFAMSTTLWHIDEHDALRVPSVEAAQLFESKAPAVGASSEMPEPPVTAQINRVLAQNEESNTRSPALTAAKGDGLAEAGEKTFVSLADGKESPTTVKHDAVGAEGDIPQPSLPVRDSEGKDAASATEELASHVASE</sequence>
<feature type="compositionally biased region" description="Basic and acidic residues" evidence="1">
    <location>
        <begin position="514"/>
        <end position="531"/>
    </location>
</feature>
<feature type="compositionally biased region" description="Basic and acidic residues" evidence="1">
    <location>
        <begin position="687"/>
        <end position="703"/>
    </location>
</feature>
<feature type="compositionally biased region" description="Basic and acidic residues" evidence="1">
    <location>
        <begin position="1012"/>
        <end position="1025"/>
    </location>
</feature>
<feature type="region of interest" description="Disordered" evidence="1">
    <location>
        <begin position="263"/>
        <end position="302"/>
    </location>
</feature>
<dbReference type="AlphaFoldDB" id="A0AAQ3M8N2"/>
<feature type="compositionally biased region" description="Basic and acidic residues" evidence="1">
    <location>
        <begin position="46"/>
        <end position="57"/>
    </location>
</feature>
<dbReference type="EMBL" id="CP138586">
    <property type="protein sequence ID" value="WPH02036.1"/>
    <property type="molecule type" value="Genomic_DNA"/>
</dbReference>
<feature type="compositionally biased region" description="Polar residues" evidence="1">
    <location>
        <begin position="795"/>
        <end position="806"/>
    </location>
</feature>
<accession>A0AAQ3M8N2</accession>
<organism evidence="2 3">
    <name type="scientific">Acrodontium crateriforme</name>
    <dbReference type="NCBI Taxonomy" id="150365"/>
    <lineage>
        <taxon>Eukaryota</taxon>
        <taxon>Fungi</taxon>
        <taxon>Dikarya</taxon>
        <taxon>Ascomycota</taxon>
        <taxon>Pezizomycotina</taxon>
        <taxon>Dothideomycetes</taxon>
        <taxon>Dothideomycetidae</taxon>
        <taxon>Mycosphaerellales</taxon>
        <taxon>Teratosphaeriaceae</taxon>
        <taxon>Acrodontium</taxon>
    </lineage>
</organism>
<gene>
    <name evidence="2" type="ORF">R9X50_00489100</name>
</gene>
<evidence type="ECO:0000313" key="2">
    <source>
        <dbReference type="EMBL" id="WPH02036.1"/>
    </source>
</evidence>
<feature type="compositionally biased region" description="Basic and acidic residues" evidence="1">
    <location>
        <begin position="81"/>
        <end position="100"/>
    </location>
</feature>
<feature type="compositionally biased region" description="Low complexity" evidence="1">
    <location>
        <begin position="11"/>
        <end position="34"/>
    </location>
</feature>
<feature type="compositionally biased region" description="Polar residues" evidence="1">
    <location>
        <begin position="706"/>
        <end position="718"/>
    </location>
</feature>
<feature type="compositionally biased region" description="Basic and acidic residues" evidence="1">
    <location>
        <begin position="479"/>
        <end position="489"/>
    </location>
</feature>
<dbReference type="InterPro" id="IPR021582">
    <property type="entry name" value="Aim21"/>
</dbReference>
<feature type="region of interest" description="Disordered" evidence="1">
    <location>
        <begin position="1"/>
        <end position="100"/>
    </location>
</feature>